<evidence type="ECO:0000256" key="1">
    <source>
        <dbReference type="SAM" id="Phobius"/>
    </source>
</evidence>
<feature type="non-terminal residue" evidence="2">
    <location>
        <position position="1"/>
    </location>
</feature>
<protein>
    <submittedName>
        <fullName evidence="2">Uncharacterized protein</fullName>
    </submittedName>
</protein>
<sequence>SYLNRITDLFFKKSKLLIFRFGIVNYVENEGFSFVDVGHSYQPKVSLYNLMVNNGSLIKPWVFSCFHAIFFFISGKYYYVIQKYFWDVAYGLLDEDIFQSLLH</sequence>
<name>A0A0D2U988_GOSRA</name>
<gene>
    <name evidence="2" type="ORF">B456_N022900</name>
</gene>
<dbReference type="EMBL" id="KB204569">
    <property type="protein sequence ID" value="KJB84393.1"/>
    <property type="molecule type" value="Genomic_DNA"/>
</dbReference>
<keyword evidence="1" id="KW-0472">Membrane</keyword>
<keyword evidence="3" id="KW-1185">Reference proteome</keyword>
<organism evidence="2 3">
    <name type="scientific">Gossypium raimondii</name>
    <name type="common">Peruvian cotton</name>
    <name type="synonym">Gossypium klotzschianum subsp. raimondii</name>
    <dbReference type="NCBI Taxonomy" id="29730"/>
    <lineage>
        <taxon>Eukaryota</taxon>
        <taxon>Viridiplantae</taxon>
        <taxon>Streptophyta</taxon>
        <taxon>Embryophyta</taxon>
        <taxon>Tracheophyta</taxon>
        <taxon>Spermatophyta</taxon>
        <taxon>Magnoliopsida</taxon>
        <taxon>eudicotyledons</taxon>
        <taxon>Gunneridae</taxon>
        <taxon>Pentapetalae</taxon>
        <taxon>rosids</taxon>
        <taxon>malvids</taxon>
        <taxon>Malvales</taxon>
        <taxon>Malvaceae</taxon>
        <taxon>Malvoideae</taxon>
        <taxon>Gossypium</taxon>
    </lineage>
</organism>
<keyword evidence="1" id="KW-1133">Transmembrane helix</keyword>
<evidence type="ECO:0000313" key="3">
    <source>
        <dbReference type="Proteomes" id="UP000032304"/>
    </source>
</evidence>
<accession>A0A0D2U988</accession>
<dbReference type="AlphaFoldDB" id="A0A0D2U988"/>
<reference evidence="2 3" key="1">
    <citation type="journal article" date="2012" name="Nature">
        <title>Repeated polyploidization of Gossypium genomes and the evolution of spinnable cotton fibres.</title>
        <authorList>
            <person name="Paterson A.H."/>
            <person name="Wendel J.F."/>
            <person name="Gundlach H."/>
            <person name="Guo H."/>
            <person name="Jenkins J."/>
            <person name="Jin D."/>
            <person name="Llewellyn D."/>
            <person name="Showmaker K.C."/>
            <person name="Shu S."/>
            <person name="Udall J."/>
            <person name="Yoo M.J."/>
            <person name="Byers R."/>
            <person name="Chen W."/>
            <person name="Doron-Faigenboim A."/>
            <person name="Duke M.V."/>
            <person name="Gong L."/>
            <person name="Grimwood J."/>
            <person name="Grover C."/>
            <person name="Grupp K."/>
            <person name="Hu G."/>
            <person name="Lee T.H."/>
            <person name="Li J."/>
            <person name="Lin L."/>
            <person name="Liu T."/>
            <person name="Marler B.S."/>
            <person name="Page J.T."/>
            <person name="Roberts A.W."/>
            <person name="Romanel E."/>
            <person name="Sanders W.S."/>
            <person name="Szadkowski E."/>
            <person name="Tan X."/>
            <person name="Tang H."/>
            <person name="Xu C."/>
            <person name="Wang J."/>
            <person name="Wang Z."/>
            <person name="Zhang D."/>
            <person name="Zhang L."/>
            <person name="Ashrafi H."/>
            <person name="Bedon F."/>
            <person name="Bowers J.E."/>
            <person name="Brubaker C.L."/>
            <person name="Chee P.W."/>
            <person name="Das S."/>
            <person name="Gingle A.R."/>
            <person name="Haigler C.H."/>
            <person name="Harker D."/>
            <person name="Hoffmann L.V."/>
            <person name="Hovav R."/>
            <person name="Jones D.C."/>
            <person name="Lemke C."/>
            <person name="Mansoor S."/>
            <person name="ur Rahman M."/>
            <person name="Rainville L.N."/>
            <person name="Rambani A."/>
            <person name="Reddy U.K."/>
            <person name="Rong J.K."/>
            <person name="Saranga Y."/>
            <person name="Scheffler B.E."/>
            <person name="Scheffler J.A."/>
            <person name="Stelly D.M."/>
            <person name="Triplett B.A."/>
            <person name="Van Deynze A."/>
            <person name="Vaslin M.F."/>
            <person name="Waghmare V.N."/>
            <person name="Walford S.A."/>
            <person name="Wright R.J."/>
            <person name="Zaki E.A."/>
            <person name="Zhang T."/>
            <person name="Dennis E.S."/>
            <person name="Mayer K.F."/>
            <person name="Peterson D.G."/>
            <person name="Rokhsar D.S."/>
            <person name="Wang X."/>
            <person name="Schmutz J."/>
        </authorList>
    </citation>
    <scope>NUCLEOTIDE SEQUENCE [LARGE SCALE GENOMIC DNA]</scope>
</reference>
<feature type="transmembrane region" description="Helical" evidence="1">
    <location>
        <begin position="61"/>
        <end position="79"/>
    </location>
</feature>
<evidence type="ECO:0000313" key="2">
    <source>
        <dbReference type="EMBL" id="KJB84393.1"/>
    </source>
</evidence>
<dbReference type="Proteomes" id="UP000032304">
    <property type="component" value="Unassembled WGS sequence"/>
</dbReference>
<keyword evidence="1" id="KW-0812">Transmembrane</keyword>
<proteinExistence type="predicted"/>
<dbReference type="Gramene" id="KJB84393">
    <property type="protein sequence ID" value="KJB84393"/>
    <property type="gene ID" value="B456_N022900"/>
</dbReference>